<dbReference type="EMBL" id="JAUEPL010000033">
    <property type="protein sequence ID" value="MDN3296447.1"/>
    <property type="molecule type" value="Genomic_DNA"/>
</dbReference>
<accession>A0ABT7ZAA9</accession>
<dbReference type="RefSeq" id="WP_290113684.1">
    <property type="nucleotide sequence ID" value="NZ_JAUEPL010000033.1"/>
</dbReference>
<keyword evidence="3 8" id="KW-0812">Transmembrane</keyword>
<evidence type="ECO:0000256" key="1">
    <source>
        <dbReference type="ARBA" id="ARBA00004236"/>
    </source>
</evidence>
<name>A0ABT7ZAA9_9ACTN</name>
<evidence type="ECO:0000256" key="6">
    <source>
        <dbReference type="ARBA" id="ARBA00023118"/>
    </source>
</evidence>
<evidence type="ECO:0000313" key="11">
    <source>
        <dbReference type="Proteomes" id="UP001174050"/>
    </source>
</evidence>
<evidence type="ECO:0000259" key="9">
    <source>
        <dbReference type="Pfam" id="PF18967"/>
    </source>
</evidence>
<evidence type="ECO:0000256" key="7">
    <source>
        <dbReference type="ARBA" id="ARBA00023136"/>
    </source>
</evidence>
<evidence type="ECO:0000256" key="4">
    <source>
        <dbReference type="ARBA" id="ARBA00022741"/>
    </source>
</evidence>
<feature type="transmembrane region" description="Helical" evidence="8">
    <location>
        <begin position="129"/>
        <end position="148"/>
    </location>
</feature>
<protein>
    <submittedName>
        <fullName evidence="10">DUF5706 domain-containing protein</fullName>
    </submittedName>
</protein>
<comment type="subcellular location">
    <subcellularLocation>
        <location evidence="1">Cell membrane</location>
    </subcellularLocation>
</comment>
<feature type="transmembrane region" description="Helical" evidence="8">
    <location>
        <begin position="26"/>
        <end position="44"/>
    </location>
</feature>
<reference evidence="10" key="1">
    <citation type="submission" date="2023-06" db="EMBL/GenBank/DDBJ databases">
        <title>WGS-Sequencing of Streptomyces ficellus isolate 21 collected from sand in Gara Djebilet Iron Mine in Algeria.</title>
        <authorList>
            <person name="Zegers G.P."/>
            <person name="Gomez A."/>
            <person name="Gueddou A."/>
            <person name="Zahara A.F."/>
            <person name="Worth M."/>
            <person name="Sevigny J.L."/>
            <person name="Tisa L."/>
        </authorList>
    </citation>
    <scope>NUCLEOTIDE SEQUENCE</scope>
    <source>
        <strain evidence="10">AS11</strain>
    </source>
</reference>
<keyword evidence="5 8" id="KW-1133">Transmembrane helix</keyword>
<dbReference type="InterPro" id="IPR043760">
    <property type="entry name" value="PycTM_dom"/>
</dbReference>
<evidence type="ECO:0000256" key="3">
    <source>
        <dbReference type="ARBA" id="ARBA00022692"/>
    </source>
</evidence>
<comment type="caution">
    <text evidence="10">The sequence shown here is derived from an EMBL/GenBank/DDBJ whole genome shotgun (WGS) entry which is preliminary data.</text>
</comment>
<evidence type="ECO:0000256" key="5">
    <source>
        <dbReference type="ARBA" id="ARBA00022989"/>
    </source>
</evidence>
<evidence type="ECO:0000313" key="10">
    <source>
        <dbReference type="EMBL" id="MDN3296447.1"/>
    </source>
</evidence>
<organism evidence="10 11">
    <name type="scientific">Streptomyces ficellus</name>
    <dbReference type="NCBI Taxonomy" id="1977088"/>
    <lineage>
        <taxon>Bacteria</taxon>
        <taxon>Bacillati</taxon>
        <taxon>Actinomycetota</taxon>
        <taxon>Actinomycetes</taxon>
        <taxon>Kitasatosporales</taxon>
        <taxon>Streptomycetaceae</taxon>
        <taxon>Streptomyces</taxon>
    </lineage>
</organism>
<evidence type="ECO:0000256" key="2">
    <source>
        <dbReference type="ARBA" id="ARBA00022475"/>
    </source>
</evidence>
<keyword evidence="6" id="KW-0051">Antiviral defense</keyword>
<keyword evidence="4" id="KW-0547">Nucleotide-binding</keyword>
<keyword evidence="11" id="KW-1185">Reference proteome</keyword>
<gene>
    <name evidence="10" type="ORF">QWM81_20785</name>
</gene>
<feature type="domain" description="Pycsar effector protein" evidence="9">
    <location>
        <begin position="8"/>
        <end position="145"/>
    </location>
</feature>
<feature type="transmembrane region" description="Helical" evidence="8">
    <location>
        <begin position="50"/>
        <end position="72"/>
    </location>
</feature>
<dbReference type="Pfam" id="PF18967">
    <property type="entry name" value="PycTM"/>
    <property type="match status" value="1"/>
</dbReference>
<dbReference type="Proteomes" id="UP001174050">
    <property type="component" value="Unassembled WGS sequence"/>
</dbReference>
<keyword evidence="2" id="KW-1003">Cell membrane</keyword>
<proteinExistence type="predicted"/>
<sequence>MNQTDAALSSAHAEVKAELARTDTKASLLLAFTGAALAGVWTIATNTRLPMAALAVGGLGVAVLLVVVGVLLRAVRPNLGGGAGFPLWATLTPDEIEAHLSENGKAADIAGLSRIAVAKFTRLQRAVDLTYAAGALLVIAALLAVGGAA</sequence>
<keyword evidence="7 8" id="KW-0472">Membrane</keyword>
<evidence type="ECO:0000256" key="8">
    <source>
        <dbReference type="SAM" id="Phobius"/>
    </source>
</evidence>